<keyword evidence="3" id="KW-1185">Reference proteome</keyword>
<evidence type="ECO:0000313" key="2">
    <source>
        <dbReference type="EMBL" id="MBM6928599.1"/>
    </source>
</evidence>
<sequence length="174" mass="19521">MPTQLQIAEHLGITQQAVSKTLDKMGIVEWQLLSLDQIRLAYIKRLREVAAGHASIDGQYDLNKERVMTERVDRELKQYQLAEKKKELVNVETLMTELSIVFQGMRQELLSRDDKLKTELDTLYGIDVDVSILNEHTTDVLNHLSRYLNGRAGSLPALGGNNEAAGENGDNGMG</sequence>
<proteinExistence type="predicted"/>
<feature type="compositionally biased region" description="Low complexity" evidence="1">
    <location>
        <begin position="159"/>
        <end position="168"/>
    </location>
</feature>
<evidence type="ECO:0000313" key="3">
    <source>
        <dbReference type="Proteomes" id="UP000777002"/>
    </source>
</evidence>
<dbReference type="RefSeq" id="WP_205050186.1">
    <property type="nucleotide sequence ID" value="NZ_JACJKX010000007.1"/>
</dbReference>
<organism evidence="2 3">
    <name type="scientific">Parasutterella secunda</name>
    <dbReference type="NCBI Taxonomy" id="626947"/>
    <lineage>
        <taxon>Bacteria</taxon>
        <taxon>Pseudomonadati</taxon>
        <taxon>Pseudomonadota</taxon>
        <taxon>Betaproteobacteria</taxon>
        <taxon>Burkholderiales</taxon>
        <taxon>Sutterellaceae</taxon>
        <taxon>Parasutterella</taxon>
    </lineage>
</organism>
<gene>
    <name evidence="2" type="ORF">H5985_04860</name>
</gene>
<evidence type="ECO:0000256" key="1">
    <source>
        <dbReference type="SAM" id="MobiDB-lite"/>
    </source>
</evidence>
<dbReference type="EMBL" id="JACJKX010000007">
    <property type="protein sequence ID" value="MBM6928599.1"/>
    <property type="molecule type" value="Genomic_DNA"/>
</dbReference>
<protein>
    <submittedName>
        <fullName evidence="2">MarR family transcriptional regulator</fullName>
    </submittedName>
</protein>
<feature type="region of interest" description="Disordered" evidence="1">
    <location>
        <begin position="155"/>
        <end position="174"/>
    </location>
</feature>
<reference evidence="2 3" key="1">
    <citation type="journal article" date="2021" name="Sci. Rep.">
        <title>The distribution of antibiotic resistance genes in chicken gut microbiota commensals.</title>
        <authorList>
            <person name="Juricova H."/>
            <person name="Matiasovicova J."/>
            <person name="Kubasova T."/>
            <person name="Cejkova D."/>
            <person name="Rychlik I."/>
        </authorList>
    </citation>
    <scope>NUCLEOTIDE SEQUENCE [LARGE SCALE GENOMIC DNA]</scope>
    <source>
        <strain evidence="2 3">An562</strain>
    </source>
</reference>
<comment type="caution">
    <text evidence="2">The sequence shown here is derived from an EMBL/GenBank/DDBJ whole genome shotgun (WGS) entry which is preliminary data.</text>
</comment>
<dbReference type="InterPro" id="IPR036388">
    <property type="entry name" value="WH-like_DNA-bd_sf"/>
</dbReference>
<accession>A0ABS2GUH1</accession>
<dbReference type="Gene3D" id="1.10.10.10">
    <property type="entry name" value="Winged helix-like DNA-binding domain superfamily/Winged helix DNA-binding domain"/>
    <property type="match status" value="1"/>
</dbReference>
<dbReference type="Proteomes" id="UP000777002">
    <property type="component" value="Unassembled WGS sequence"/>
</dbReference>
<name>A0ABS2GUH1_9BURK</name>